<comment type="similarity">
    <text evidence="2">Belongs to the peptidase S1 family.</text>
</comment>
<comment type="subcellular location">
    <subcellularLocation>
        <location evidence="1">Secreted</location>
        <location evidence="1">Extracellular space</location>
    </subcellularLocation>
</comment>
<evidence type="ECO:0000256" key="6">
    <source>
        <dbReference type="ARBA" id="ARBA00022825"/>
    </source>
</evidence>
<evidence type="ECO:0000256" key="9">
    <source>
        <dbReference type="ARBA" id="ARBA00036320"/>
    </source>
</evidence>
<dbReference type="PANTHER" id="PTHR24276:SF91">
    <property type="entry name" value="AT26814P-RELATED"/>
    <property type="match status" value="1"/>
</dbReference>
<accession>A0A6P8W9L1</accession>
<evidence type="ECO:0000313" key="14">
    <source>
        <dbReference type="RefSeq" id="XP_034100381.1"/>
    </source>
</evidence>
<dbReference type="PRINTS" id="PR00722">
    <property type="entry name" value="CHYMOTRYPSIN"/>
</dbReference>
<dbReference type="InterPro" id="IPR018114">
    <property type="entry name" value="TRYPSIN_HIS"/>
</dbReference>
<keyword evidence="4 11" id="KW-0732">Signal</keyword>
<dbReference type="Gene3D" id="2.40.10.10">
    <property type="entry name" value="Trypsin-like serine proteases"/>
    <property type="match status" value="1"/>
</dbReference>
<dbReference type="Proteomes" id="UP000515160">
    <property type="component" value="Chromosome X"/>
</dbReference>
<dbReference type="InterPro" id="IPR001254">
    <property type="entry name" value="Trypsin_dom"/>
</dbReference>
<evidence type="ECO:0000256" key="3">
    <source>
        <dbReference type="ARBA" id="ARBA00022670"/>
    </source>
</evidence>
<dbReference type="GeneID" id="117565403"/>
<gene>
    <name evidence="14" type="primary">LOC117565403</name>
</gene>
<dbReference type="InterPro" id="IPR009003">
    <property type="entry name" value="Peptidase_S1_PA"/>
</dbReference>
<sequence>MSSQLLVCLLAALCLSCVAAQSSRLVDGESAAVGSHPYSVSLQFQGDHICGGALISDRVVLTAAHCVTRGGSIESYPARSFTVRAGSIQRSAGGQLVTVSSIVVHKSYANGLNNLALLVLHSPLTLNANTQPIALATEVPSAGVTLTFSGWGSLKDSGALSHRLIVGTQLLLSDAECQQQLYLQDEGLLCLAPTDTQTAQGICVGDAGAPAVYNNQLVGIGSFYVGGCGSSSPDGFLNIAYYRDWISENTP</sequence>
<dbReference type="AlphaFoldDB" id="A0A6P8W9L1"/>
<evidence type="ECO:0000256" key="5">
    <source>
        <dbReference type="ARBA" id="ARBA00022801"/>
    </source>
</evidence>
<feature type="chain" id="PRO_5028295233" description="trypsin" evidence="11">
    <location>
        <begin position="21"/>
        <end position="251"/>
    </location>
</feature>
<evidence type="ECO:0000313" key="13">
    <source>
        <dbReference type="Proteomes" id="UP000515160"/>
    </source>
</evidence>
<evidence type="ECO:0000256" key="8">
    <source>
        <dbReference type="ARBA" id="ARBA00023157"/>
    </source>
</evidence>
<evidence type="ECO:0000256" key="1">
    <source>
        <dbReference type="ARBA" id="ARBA00004239"/>
    </source>
</evidence>
<keyword evidence="8" id="KW-1015">Disulfide bond</keyword>
<dbReference type="PANTHER" id="PTHR24276">
    <property type="entry name" value="POLYSERASE-RELATED"/>
    <property type="match status" value="1"/>
</dbReference>
<dbReference type="FunFam" id="2.40.10.10:FF:000068">
    <property type="entry name" value="transmembrane protease serine 2"/>
    <property type="match status" value="1"/>
</dbReference>
<dbReference type="Pfam" id="PF00089">
    <property type="entry name" value="Trypsin"/>
    <property type="match status" value="1"/>
</dbReference>
<evidence type="ECO:0000256" key="7">
    <source>
        <dbReference type="ARBA" id="ARBA00023145"/>
    </source>
</evidence>
<dbReference type="PROSITE" id="PS00134">
    <property type="entry name" value="TRYPSIN_HIS"/>
    <property type="match status" value="1"/>
</dbReference>
<keyword evidence="13" id="KW-1185">Reference proteome</keyword>
<evidence type="ECO:0000256" key="2">
    <source>
        <dbReference type="ARBA" id="ARBA00007664"/>
    </source>
</evidence>
<keyword evidence="5" id="KW-0378">Hydrolase</keyword>
<dbReference type="CDD" id="cd00190">
    <property type="entry name" value="Tryp_SPc"/>
    <property type="match status" value="1"/>
</dbReference>
<keyword evidence="7" id="KW-0865">Zymogen</keyword>
<dbReference type="PROSITE" id="PS50240">
    <property type="entry name" value="TRYPSIN_DOM"/>
    <property type="match status" value="1"/>
</dbReference>
<evidence type="ECO:0000259" key="12">
    <source>
        <dbReference type="PROSITE" id="PS50240"/>
    </source>
</evidence>
<dbReference type="EC" id="3.4.21.4" evidence="10"/>
<organism evidence="13 14">
    <name type="scientific">Drosophila albomicans</name>
    <name type="common">Fruit fly</name>
    <dbReference type="NCBI Taxonomy" id="7291"/>
    <lineage>
        <taxon>Eukaryota</taxon>
        <taxon>Metazoa</taxon>
        <taxon>Ecdysozoa</taxon>
        <taxon>Arthropoda</taxon>
        <taxon>Hexapoda</taxon>
        <taxon>Insecta</taxon>
        <taxon>Pterygota</taxon>
        <taxon>Neoptera</taxon>
        <taxon>Endopterygota</taxon>
        <taxon>Diptera</taxon>
        <taxon>Brachycera</taxon>
        <taxon>Muscomorpha</taxon>
        <taxon>Ephydroidea</taxon>
        <taxon>Drosophilidae</taxon>
        <taxon>Drosophila</taxon>
    </lineage>
</organism>
<name>A0A6P8W9L1_DROAB</name>
<dbReference type="GO" id="GO:0005576">
    <property type="term" value="C:extracellular region"/>
    <property type="evidence" value="ECO:0007669"/>
    <property type="project" value="UniProtKB-SubCell"/>
</dbReference>
<dbReference type="InterPro" id="IPR043504">
    <property type="entry name" value="Peptidase_S1_PA_chymotrypsin"/>
</dbReference>
<proteinExistence type="inferred from homology"/>
<reference evidence="14" key="1">
    <citation type="submission" date="2025-08" db="UniProtKB">
        <authorList>
            <consortium name="RefSeq"/>
        </authorList>
    </citation>
    <scope>IDENTIFICATION</scope>
    <source>
        <strain evidence="14">15112-1751.03</strain>
        <tissue evidence="14">Whole Adult</tissue>
    </source>
</reference>
<dbReference type="InterPro" id="IPR050430">
    <property type="entry name" value="Peptidase_S1"/>
</dbReference>
<keyword evidence="6" id="KW-0720">Serine protease</keyword>
<dbReference type="GO" id="GO:0006508">
    <property type="term" value="P:proteolysis"/>
    <property type="evidence" value="ECO:0007669"/>
    <property type="project" value="UniProtKB-KW"/>
</dbReference>
<feature type="signal peptide" evidence="11">
    <location>
        <begin position="1"/>
        <end position="20"/>
    </location>
</feature>
<keyword evidence="3 14" id="KW-0645">Protease</keyword>
<dbReference type="GO" id="GO:0004252">
    <property type="term" value="F:serine-type endopeptidase activity"/>
    <property type="evidence" value="ECO:0007669"/>
    <property type="project" value="UniProtKB-EC"/>
</dbReference>
<dbReference type="SUPFAM" id="SSF50494">
    <property type="entry name" value="Trypsin-like serine proteases"/>
    <property type="match status" value="1"/>
</dbReference>
<dbReference type="OrthoDB" id="60866at2759"/>
<evidence type="ECO:0000256" key="11">
    <source>
        <dbReference type="SAM" id="SignalP"/>
    </source>
</evidence>
<evidence type="ECO:0000256" key="4">
    <source>
        <dbReference type="ARBA" id="ARBA00022729"/>
    </source>
</evidence>
<dbReference type="InterPro" id="IPR001314">
    <property type="entry name" value="Peptidase_S1A"/>
</dbReference>
<feature type="domain" description="Peptidase S1" evidence="12">
    <location>
        <begin position="25"/>
        <end position="251"/>
    </location>
</feature>
<dbReference type="RefSeq" id="XP_034100381.1">
    <property type="nucleotide sequence ID" value="XM_034244490.2"/>
</dbReference>
<protein>
    <recommendedName>
        <fullName evidence="10">trypsin</fullName>
        <ecNumber evidence="10">3.4.21.4</ecNumber>
    </recommendedName>
</protein>
<comment type="catalytic activity">
    <reaction evidence="9">
        <text>Preferential cleavage: Arg-|-Xaa, Lys-|-Xaa.</text>
        <dbReference type="EC" id="3.4.21.4"/>
    </reaction>
</comment>
<evidence type="ECO:0000256" key="10">
    <source>
        <dbReference type="ARBA" id="ARBA00038868"/>
    </source>
</evidence>
<dbReference type="SMART" id="SM00020">
    <property type="entry name" value="Tryp_SPc"/>
    <property type="match status" value="1"/>
</dbReference>